<dbReference type="Proteomes" id="UP001621418">
    <property type="component" value="Chromosome"/>
</dbReference>
<accession>A0ABZ1NF56</accession>
<name>A0ABZ1NF56_9NOCA</name>
<dbReference type="EMBL" id="CP109527">
    <property type="protein sequence ID" value="WTY38652.1"/>
    <property type="molecule type" value="Genomic_DNA"/>
</dbReference>
<proteinExistence type="predicted"/>
<gene>
    <name evidence="1" type="ORF">OG308_12885</name>
</gene>
<dbReference type="RefSeq" id="WP_405150579.1">
    <property type="nucleotide sequence ID" value="NZ_CP109527.1"/>
</dbReference>
<organism evidence="1 2">
    <name type="scientific">Nocardia salmonicida</name>
    <dbReference type="NCBI Taxonomy" id="53431"/>
    <lineage>
        <taxon>Bacteria</taxon>
        <taxon>Bacillati</taxon>
        <taxon>Actinomycetota</taxon>
        <taxon>Actinomycetes</taxon>
        <taxon>Mycobacteriales</taxon>
        <taxon>Nocardiaceae</taxon>
        <taxon>Nocardia</taxon>
    </lineage>
</organism>
<protein>
    <submittedName>
        <fullName evidence="1">Uncharacterized protein</fullName>
    </submittedName>
</protein>
<evidence type="ECO:0000313" key="2">
    <source>
        <dbReference type="Proteomes" id="UP001621418"/>
    </source>
</evidence>
<sequence>MKQWAPGRTGYYWYLTFDDADLIELAAECQQALAIGGSIRFHWMPCTSP</sequence>
<keyword evidence="2" id="KW-1185">Reference proteome</keyword>
<reference evidence="1 2" key="1">
    <citation type="submission" date="2022-10" db="EMBL/GenBank/DDBJ databases">
        <title>The complete genomes of actinobacterial strains from the NBC collection.</title>
        <authorList>
            <person name="Joergensen T.S."/>
            <person name="Alvarez Arevalo M."/>
            <person name="Sterndorff E.B."/>
            <person name="Faurdal D."/>
            <person name="Vuksanovic O."/>
            <person name="Mourched A.-S."/>
            <person name="Charusanti P."/>
            <person name="Shaw S."/>
            <person name="Blin K."/>
            <person name="Weber T."/>
        </authorList>
    </citation>
    <scope>NUCLEOTIDE SEQUENCE [LARGE SCALE GENOMIC DNA]</scope>
    <source>
        <strain evidence="1 2">NBC_01413</strain>
    </source>
</reference>
<evidence type="ECO:0000313" key="1">
    <source>
        <dbReference type="EMBL" id="WTY38652.1"/>
    </source>
</evidence>